<feature type="domain" description="Flagellar hook-associated protein 2 N-terminal" evidence="6">
    <location>
        <begin position="10"/>
        <end position="105"/>
    </location>
</feature>
<dbReference type="AlphaFoldDB" id="B8HEL3"/>
<dbReference type="Pfam" id="PF02465">
    <property type="entry name" value="FliD_N"/>
    <property type="match status" value="1"/>
</dbReference>
<dbReference type="KEGG" id="ach:Achl_2997"/>
<dbReference type="PANTHER" id="PTHR30288">
    <property type="entry name" value="FLAGELLAR CAP/ASSEMBLY PROTEIN FLID"/>
    <property type="match status" value="1"/>
</dbReference>
<dbReference type="InterPro" id="IPR010810">
    <property type="entry name" value="Flagellin_hook_IN_motif"/>
</dbReference>
<evidence type="ECO:0000313" key="9">
    <source>
        <dbReference type="Proteomes" id="UP000002505"/>
    </source>
</evidence>
<evidence type="ECO:0000256" key="3">
    <source>
        <dbReference type="ARBA" id="ARBA00023054"/>
    </source>
</evidence>
<sequence length="444" mass="44620">MGLAIDGLSSGLDTTTLINSLMTLEAAPQNLIKTRAAAVQNRISALQGLNSAVADLATKAAKLAEPKGLELYTATSSSPKVTIAVGAGAKPGTVDFTVSQLAQMQVSVTKNLSAWPDTTLTITGQDGKATSVTPSSTSLDDVVSAVNASGAGVTASKISVGGGEYRLQFASAKTGAAGGFTVSGLGGPADLTTVQTAQDAQIKLWTGTSAEATLSSPTNTFADLLQGVSATVSEVSATPTRVTVVRDNAQISRAATDLVSTANGVLAQISTKTAVVTSTDAAGNPITSAGIFTGDSAIRTVSTAVLAAASAPIGGRSPSEFGISVTKTGTVEFDATKFSEALAKDPAGTMAAVSTIAGRVASAAKQASDPVNGLISTKIKGQQSTAKDYAAQIESWDDRLQTRRETLQRTYSALEVALSGMKAQSAWLSSQLAGLSTSSGSTSS</sequence>
<reference evidence="8" key="1">
    <citation type="submission" date="2009-01" db="EMBL/GenBank/DDBJ databases">
        <title>Complete sequence of chromosome of Arthrobacter chlorophenolicus A6.</title>
        <authorList>
            <consortium name="US DOE Joint Genome Institute"/>
            <person name="Lucas S."/>
            <person name="Copeland A."/>
            <person name="Lapidus A."/>
            <person name="Glavina del Rio T."/>
            <person name="Tice H."/>
            <person name="Bruce D."/>
            <person name="Goodwin L."/>
            <person name="Pitluck S."/>
            <person name="Goltsman E."/>
            <person name="Clum A."/>
            <person name="Larimer F."/>
            <person name="Land M."/>
            <person name="Hauser L."/>
            <person name="Kyrpides N."/>
            <person name="Mikhailova N."/>
            <person name="Jansson J."/>
            <person name="Richardson P."/>
        </authorList>
    </citation>
    <scope>NUCLEOTIDE SEQUENCE [LARGE SCALE GENOMIC DNA]</scope>
    <source>
        <strain evidence="8">A6</strain>
    </source>
</reference>
<dbReference type="GO" id="GO:0009424">
    <property type="term" value="C:bacterial-type flagellum hook"/>
    <property type="evidence" value="ECO:0007669"/>
    <property type="project" value="UniProtKB-UniRule"/>
</dbReference>
<dbReference type="Proteomes" id="UP000002505">
    <property type="component" value="Chromosome"/>
</dbReference>
<keyword evidence="8" id="KW-0966">Cell projection</keyword>
<comment type="subcellular location">
    <subcellularLocation>
        <location evidence="5">Secreted</location>
    </subcellularLocation>
    <subcellularLocation>
        <location evidence="5">Bacterial flagellum</location>
    </subcellularLocation>
</comment>
<protein>
    <recommendedName>
        <fullName evidence="5">Flagellar hook-associated protein 2</fullName>
        <shortName evidence="5">HAP2</shortName>
    </recommendedName>
    <alternativeName>
        <fullName evidence="5">Flagellar cap protein</fullName>
    </alternativeName>
</protein>
<comment type="similarity">
    <text evidence="1 5">Belongs to the FliD family.</text>
</comment>
<dbReference type="InterPro" id="IPR040026">
    <property type="entry name" value="FliD"/>
</dbReference>
<evidence type="ECO:0000256" key="1">
    <source>
        <dbReference type="ARBA" id="ARBA00009764"/>
    </source>
</evidence>
<dbReference type="InterPro" id="IPR010809">
    <property type="entry name" value="FliD_C"/>
</dbReference>
<dbReference type="Pfam" id="PF07195">
    <property type="entry name" value="FliD_C"/>
    <property type="match status" value="1"/>
</dbReference>
<accession>B8HEL3</accession>
<dbReference type="InterPro" id="IPR003481">
    <property type="entry name" value="FliD_N"/>
</dbReference>
<keyword evidence="5" id="KW-0964">Secreted</keyword>
<evidence type="ECO:0000313" key="8">
    <source>
        <dbReference type="EMBL" id="ACL40958.1"/>
    </source>
</evidence>
<keyword evidence="8" id="KW-0969">Cilium</keyword>
<evidence type="ECO:0000256" key="5">
    <source>
        <dbReference type="RuleBase" id="RU362066"/>
    </source>
</evidence>
<gene>
    <name evidence="8" type="ordered locus">Achl_2997</name>
</gene>
<evidence type="ECO:0000256" key="2">
    <source>
        <dbReference type="ARBA" id="ARBA00011255"/>
    </source>
</evidence>
<dbReference type="PANTHER" id="PTHR30288:SF0">
    <property type="entry name" value="FLAGELLAR HOOK-ASSOCIATED PROTEIN 2"/>
    <property type="match status" value="1"/>
</dbReference>
<dbReference type="OrthoDB" id="5241527at2"/>
<dbReference type="Pfam" id="PF07196">
    <property type="entry name" value="Flagellin_IN"/>
    <property type="match status" value="1"/>
</dbReference>
<keyword evidence="3" id="KW-0175">Coiled coil</keyword>
<comment type="subunit">
    <text evidence="2 5">Homopentamer.</text>
</comment>
<keyword evidence="9" id="KW-1185">Reference proteome</keyword>
<dbReference type="RefSeq" id="WP_015938154.1">
    <property type="nucleotide sequence ID" value="NC_011886.1"/>
</dbReference>
<name>B8HEL3_PSECP</name>
<keyword evidence="4 5" id="KW-0975">Bacterial flagellum</keyword>
<dbReference type="GO" id="GO:0009421">
    <property type="term" value="C:bacterial-type flagellum filament cap"/>
    <property type="evidence" value="ECO:0007669"/>
    <property type="project" value="InterPro"/>
</dbReference>
<proteinExistence type="inferred from homology"/>
<dbReference type="eggNOG" id="COG1345">
    <property type="taxonomic scope" value="Bacteria"/>
</dbReference>
<dbReference type="GO" id="GO:0005576">
    <property type="term" value="C:extracellular region"/>
    <property type="evidence" value="ECO:0007669"/>
    <property type="project" value="UniProtKB-SubCell"/>
</dbReference>
<feature type="domain" description="Flagellar hook-associated protein 2 C-terminal" evidence="7">
    <location>
        <begin position="197"/>
        <end position="422"/>
    </location>
</feature>
<evidence type="ECO:0000259" key="6">
    <source>
        <dbReference type="Pfam" id="PF02465"/>
    </source>
</evidence>
<comment type="function">
    <text evidence="5">Required for morphogenesis and for the elongation of the flagellar filament by facilitating polymerization of the flagellin monomers at the tip of growing filament. Forms a capping structure, which prevents flagellin subunits (transported through the central channel of the flagellum) from leaking out without polymerization at the distal end.</text>
</comment>
<dbReference type="HOGENOM" id="CLU_015182_4_2_11"/>
<evidence type="ECO:0000259" key="7">
    <source>
        <dbReference type="Pfam" id="PF07195"/>
    </source>
</evidence>
<dbReference type="GO" id="GO:0007155">
    <property type="term" value="P:cell adhesion"/>
    <property type="evidence" value="ECO:0007669"/>
    <property type="project" value="InterPro"/>
</dbReference>
<dbReference type="GO" id="GO:0071973">
    <property type="term" value="P:bacterial-type flagellum-dependent cell motility"/>
    <property type="evidence" value="ECO:0007669"/>
    <property type="project" value="TreeGrafter"/>
</dbReference>
<organism evidence="8 9">
    <name type="scientific">Pseudarthrobacter chlorophenolicus (strain ATCC 700700 / DSM 12829 / CIP 107037 / JCM 12360 / KCTC 9906 / NCIMB 13794 / A6)</name>
    <name type="common">Arthrobacter chlorophenolicus</name>
    <dbReference type="NCBI Taxonomy" id="452863"/>
    <lineage>
        <taxon>Bacteria</taxon>
        <taxon>Bacillati</taxon>
        <taxon>Actinomycetota</taxon>
        <taxon>Actinomycetes</taxon>
        <taxon>Micrococcales</taxon>
        <taxon>Micrococcaceae</taxon>
        <taxon>Pseudarthrobacter</taxon>
    </lineage>
</organism>
<evidence type="ECO:0000256" key="4">
    <source>
        <dbReference type="ARBA" id="ARBA00023143"/>
    </source>
</evidence>
<keyword evidence="8" id="KW-0282">Flagellum</keyword>
<dbReference type="STRING" id="452863.Achl_2997"/>
<dbReference type="EMBL" id="CP001341">
    <property type="protein sequence ID" value="ACL40958.1"/>
    <property type="molecule type" value="Genomic_DNA"/>
</dbReference>